<protein>
    <submittedName>
        <fullName evidence="1">Recombinase family protein</fullName>
    </submittedName>
</protein>
<keyword evidence="2" id="KW-1185">Reference proteome</keyword>
<gene>
    <name evidence="1" type="ORF">ACFFGN_06915</name>
</gene>
<comment type="caution">
    <text evidence="1">The sequence shown here is derived from an EMBL/GenBank/DDBJ whole genome shotgun (WGS) entry which is preliminary data.</text>
</comment>
<evidence type="ECO:0000313" key="1">
    <source>
        <dbReference type="EMBL" id="MFC0623786.1"/>
    </source>
</evidence>
<proteinExistence type="predicted"/>
<reference evidence="1 2" key="1">
    <citation type="submission" date="2024-09" db="EMBL/GenBank/DDBJ databases">
        <authorList>
            <person name="Sun Q."/>
            <person name="Mori K."/>
        </authorList>
    </citation>
    <scope>NUCLEOTIDE SEQUENCE [LARGE SCALE GENOMIC DNA]</scope>
    <source>
        <strain evidence="1 2">CGMCC 1.15906</strain>
    </source>
</reference>
<dbReference type="Proteomes" id="UP001589890">
    <property type="component" value="Unassembled WGS sequence"/>
</dbReference>
<evidence type="ECO:0000313" key="2">
    <source>
        <dbReference type="Proteomes" id="UP001589890"/>
    </source>
</evidence>
<organism evidence="1 2">
    <name type="scientific">Kribbella deserti</name>
    <dbReference type="NCBI Taxonomy" id="1926257"/>
    <lineage>
        <taxon>Bacteria</taxon>
        <taxon>Bacillati</taxon>
        <taxon>Actinomycetota</taxon>
        <taxon>Actinomycetes</taxon>
        <taxon>Propionibacteriales</taxon>
        <taxon>Kribbellaceae</taxon>
        <taxon>Kribbella</taxon>
    </lineage>
</organism>
<dbReference type="RefSeq" id="WP_380044486.1">
    <property type="nucleotide sequence ID" value="NZ_JBHLTC010000006.1"/>
</dbReference>
<sequence>MGAAGSRLNVDHKNQEESLVMGEVIELRPLVLGYARLAPFASHSQHTTVQKRLSSYAHRQGLQLGTIYFERTGSAPHFEHSDEAPAFNDLVAAINRTRATGVVVPSLDHFGEHKDKRVAELEDAVGVVVYTVDVYDLRD</sequence>
<dbReference type="Gene3D" id="3.40.50.1390">
    <property type="entry name" value="Resolvase, N-terminal catalytic domain"/>
    <property type="match status" value="1"/>
</dbReference>
<dbReference type="EMBL" id="JBHLTC010000006">
    <property type="protein sequence ID" value="MFC0623786.1"/>
    <property type="molecule type" value="Genomic_DNA"/>
</dbReference>
<name>A0ABV6QGL7_9ACTN</name>
<accession>A0ABV6QGL7</accession>
<dbReference type="InterPro" id="IPR036162">
    <property type="entry name" value="Resolvase-like_N_sf"/>
</dbReference>